<name>A0A0M3HIL1_ASCLU</name>
<proteinExistence type="predicted"/>
<evidence type="ECO:0000313" key="3">
    <source>
        <dbReference type="WBParaSite" id="ALUE_0000135601-mRNA-1"/>
    </source>
</evidence>
<protein>
    <submittedName>
        <fullName evidence="3">Diguanylate cyclase</fullName>
    </submittedName>
</protein>
<evidence type="ECO:0000256" key="1">
    <source>
        <dbReference type="SAM" id="MobiDB-lite"/>
    </source>
</evidence>
<dbReference type="Proteomes" id="UP000036681">
    <property type="component" value="Unplaced"/>
</dbReference>
<keyword evidence="2" id="KW-1185">Reference proteome</keyword>
<evidence type="ECO:0000313" key="2">
    <source>
        <dbReference type="Proteomes" id="UP000036681"/>
    </source>
</evidence>
<reference evidence="3" key="1">
    <citation type="submission" date="2017-02" db="UniProtKB">
        <authorList>
            <consortium name="WormBaseParasite"/>
        </authorList>
    </citation>
    <scope>IDENTIFICATION</scope>
</reference>
<sequence>MNCSEIDIELCATGRDGPPSPNQPREAAWFAA</sequence>
<accession>A0A0M3HIL1</accession>
<organism evidence="2 3">
    <name type="scientific">Ascaris lumbricoides</name>
    <name type="common">Giant roundworm</name>
    <dbReference type="NCBI Taxonomy" id="6252"/>
    <lineage>
        <taxon>Eukaryota</taxon>
        <taxon>Metazoa</taxon>
        <taxon>Ecdysozoa</taxon>
        <taxon>Nematoda</taxon>
        <taxon>Chromadorea</taxon>
        <taxon>Rhabditida</taxon>
        <taxon>Spirurina</taxon>
        <taxon>Ascaridomorpha</taxon>
        <taxon>Ascaridoidea</taxon>
        <taxon>Ascarididae</taxon>
        <taxon>Ascaris</taxon>
    </lineage>
</organism>
<feature type="region of interest" description="Disordered" evidence="1">
    <location>
        <begin position="10"/>
        <end position="32"/>
    </location>
</feature>
<dbReference type="WBParaSite" id="ALUE_0000135601-mRNA-1">
    <property type="protein sequence ID" value="ALUE_0000135601-mRNA-1"/>
    <property type="gene ID" value="ALUE_0000135601"/>
</dbReference>
<dbReference type="AlphaFoldDB" id="A0A0M3HIL1"/>